<name>A0A4Z0MNA5_9BACT</name>
<evidence type="ECO:0000256" key="1">
    <source>
        <dbReference type="SAM" id="Phobius"/>
    </source>
</evidence>
<keyword evidence="4" id="KW-1185">Reference proteome</keyword>
<dbReference type="GO" id="GO:0005886">
    <property type="term" value="C:plasma membrane"/>
    <property type="evidence" value="ECO:0007669"/>
    <property type="project" value="TreeGrafter"/>
</dbReference>
<sequence>MFFVLSKILDFLLSPMLWFVGLLLLALVLRRTKWCLRLLALTTVLALIFTNSALVNEALLAWEVPPKPLSELGHRDAGVLLTGITSVTKSPHDRVYVNQGADRLLHTLWLYRAKRIRKIIISGGSGAINTKVARSEAEELRILLRLAGVPAQDILLETKSRNTHENALNTKSLLAQHPEIKSLVLITSAFHERRAMGCFRQVGLEPVVFPASYYSTDRRPTLTYWLIPNDDAPRLWSILVHEMVGYGVYKLLGYVK</sequence>
<keyword evidence="1" id="KW-0472">Membrane</keyword>
<proteinExistence type="predicted"/>
<dbReference type="Pfam" id="PF02698">
    <property type="entry name" value="DUF218"/>
    <property type="match status" value="1"/>
</dbReference>
<dbReference type="PANTHER" id="PTHR30336:SF4">
    <property type="entry name" value="ENVELOPE BIOGENESIS FACTOR ELYC"/>
    <property type="match status" value="1"/>
</dbReference>
<dbReference type="GO" id="GO:0043164">
    <property type="term" value="P:Gram-negative-bacterium-type cell wall biogenesis"/>
    <property type="evidence" value="ECO:0007669"/>
    <property type="project" value="TreeGrafter"/>
</dbReference>
<dbReference type="Proteomes" id="UP000298284">
    <property type="component" value="Unassembled WGS sequence"/>
</dbReference>
<gene>
    <name evidence="3" type="ORF">EU557_12635</name>
</gene>
<dbReference type="InterPro" id="IPR003848">
    <property type="entry name" value="DUF218"/>
</dbReference>
<evidence type="ECO:0000313" key="4">
    <source>
        <dbReference type="Proteomes" id="UP000298284"/>
    </source>
</evidence>
<dbReference type="Gene3D" id="3.40.50.620">
    <property type="entry name" value="HUPs"/>
    <property type="match status" value="1"/>
</dbReference>
<organism evidence="3 4">
    <name type="scientific">Hymenobacter wooponensis</name>
    <dbReference type="NCBI Taxonomy" id="1525360"/>
    <lineage>
        <taxon>Bacteria</taxon>
        <taxon>Pseudomonadati</taxon>
        <taxon>Bacteroidota</taxon>
        <taxon>Cytophagia</taxon>
        <taxon>Cytophagales</taxon>
        <taxon>Hymenobacteraceae</taxon>
        <taxon>Hymenobacter</taxon>
    </lineage>
</organism>
<keyword evidence="1" id="KW-1133">Transmembrane helix</keyword>
<dbReference type="PANTHER" id="PTHR30336">
    <property type="entry name" value="INNER MEMBRANE PROTEIN, PROBABLE PERMEASE"/>
    <property type="match status" value="1"/>
</dbReference>
<dbReference type="CDD" id="cd06259">
    <property type="entry name" value="YdcF-like"/>
    <property type="match status" value="1"/>
</dbReference>
<protein>
    <submittedName>
        <fullName evidence="3">YdcF family protein</fullName>
    </submittedName>
</protein>
<feature type="transmembrane region" description="Helical" evidence="1">
    <location>
        <begin position="12"/>
        <end position="29"/>
    </location>
</feature>
<feature type="domain" description="DUF218" evidence="2">
    <location>
        <begin position="98"/>
        <end position="245"/>
    </location>
</feature>
<reference evidence="3 4" key="1">
    <citation type="submission" date="2019-04" db="EMBL/GenBank/DDBJ databases">
        <authorList>
            <person name="Feng G."/>
            <person name="Zhang J."/>
            <person name="Zhu H."/>
        </authorList>
    </citation>
    <scope>NUCLEOTIDE SEQUENCE [LARGE SCALE GENOMIC DNA]</scope>
    <source>
        <strain evidence="3 4">JCM 19491</strain>
    </source>
</reference>
<dbReference type="RefSeq" id="WP_135530808.1">
    <property type="nucleotide sequence ID" value="NZ_SRKZ01000003.1"/>
</dbReference>
<dbReference type="EMBL" id="SRKZ01000003">
    <property type="protein sequence ID" value="TGD80665.1"/>
    <property type="molecule type" value="Genomic_DNA"/>
</dbReference>
<feature type="transmembrane region" description="Helical" evidence="1">
    <location>
        <begin position="38"/>
        <end position="62"/>
    </location>
</feature>
<dbReference type="InterPro" id="IPR051599">
    <property type="entry name" value="Cell_Envelope_Assoc"/>
</dbReference>
<dbReference type="AlphaFoldDB" id="A0A4Z0MNA5"/>
<evidence type="ECO:0000259" key="2">
    <source>
        <dbReference type="Pfam" id="PF02698"/>
    </source>
</evidence>
<dbReference type="InterPro" id="IPR014729">
    <property type="entry name" value="Rossmann-like_a/b/a_fold"/>
</dbReference>
<comment type="caution">
    <text evidence="3">The sequence shown here is derived from an EMBL/GenBank/DDBJ whole genome shotgun (WGS) entry which is preliminary data.</text>
</comment>
<dbReference type="GO" id="GO:0000270">
    <property type="term" value="P:peptidoglycan metabolic process"/>
    <property type="evidence" value="ECO:0007669"/>
    <property type="project" value="TreeGrafter"/>
</dbReference>
<dbReference type="OrthoDB" id="9782395at2"/>
<accession>A0A4Z0MNA5</accession>
<evidence type="ECO:0000313" key="3">
    <source>
        <dbReference type="EMBL" id="TGD80665.1"/>
    </source>
</evidence>
<keyword evidence="1" id="KW-0812">Transmembrane</keyword>